<evidence type="ECO:0000256" key="4">
    <source>
        <dbReference type="ARBA" id="ARBA00022801"/>
    </source>
</evidence>
<accession>A0A166IGD6</accession>
<organism evidence="10 11">
    <name type="scientific">Sistotremastrum suecicum HHB10207 ss-3</name>
    <dbReference type="NCBI Taxonomy" id="1314776"/>
    <lineage>
        <taxon>Eukaryota</taxon>
        <taxon>Fungi</taxon>
        <taxon>Dikarya</taxon>
        <taxon>Basidiomycota</taxon>
        <taxon>Agaricomycotina</taxon>
        <taxon>Agaricomycetes</taxon>
        <taxon>Sistotremastrales</taxon>
        <taxon>Sistotremastraceae</taxon>
        <taxon>Sistotremastrum</taxon>
    </lineage>
</organism>
<keyword evidence="5 9" id="KW-1133">Transmembrane helix</keyword>
<evidence type="ECO:0000313" key="11">
    <source>
        <dbReference type="Proteomes" id="UP000076798"/>
    </source>
</evidence>
<evidence type="ECO:0000256" key="1">
    <source>
        <dbReference type="ARBA" id="ARBA00004141"/>
    </source>
</evidence>
<feature type="binding site" evidence="7">
    <location>
        <position position="21"/>
    </location>
    <ligand>
        <name>Ca(2+)</name>
        <dbReference type="ChEBI" id="CHEBI:29108"/>
    </ligand>
</feature>
<dbReference type="EMBL" id="KV428006">
    <property type="protein sequence ID" value="KZT43718.1"/>
    <property type="molecule type" value="Genomic_DNA"/>
</dbReference>
<feature type="transmembrane region" description="Helical" evidence="9">
    <location>
        <begin position="126"/>
        <end position="143"/>
    </location>
</feature>
<dbReference type="InterPro" id="IPR008901">
    <property type="entry name" value="ACER"/>
</dbReference>
<feature type="binding site" evidence="8">
    <location>
        <position position="234"/>
    </location>
    <ligand>
        <name>Zn(2+)</name>
        <dbReference type="ChEBI" id="CHEBI:29105"/>
        <note>catalytic</note>
    </ligand>
</feature>
<dbReference type="Proteomes" id="UP000076798">
    <property type="component" value="Unassembled WGS sequence"/>
</dbReference>
<reference evidence="10 11" key="1">
    <citation type="journal article" date="2016" name="Mol. Biol. Evol.">
        <title>Comparative Genomics of Early-Diverging Mushroom-Forming Fungi Provides Insights into the Origins of Lignocellulose Decay Capabilities.</title>
        <authorList>
            <person name="Nagy L.G."/>
            <person name="Riley R."/>
            <person name="Tritt A."/>
            <person name="Adam C."/>
            <person name="Daum C."/>
            <person name="Floudas D."/>
            <person name="Sun H."/>
            <person name="Yadav J.S."/>
            <person name="Pangilinan J."/>
            <person name="Larsson K.H."/>
            <person name="Matsuura K."/>
            <person name="Barry K."/>
            <person name="Labutti K."/>
            <person name="Kuo R."/>
            <person name="Ohm R.A."/>
            <person name="Bhattacharya S.S."/>
            <person name="Shirouzu T."/>
            <person name="Yoshinaga Y."/>
            <person name="Martin F.M."/>
            <person name="Grigoriev I.V."/>
            <person name="Hibbett D.S."/>
        </authorList>
    </citation>
    <scope>NUCLEOTIDE SEQUENCE [LARGE SCALE GENOMIC DNA]</scope>
    <source>
        <strain evidence="10 11">HHB10207 ss-3</strain>
    </source>
</reference>
<dbReference type="GO" id="GO:0016811">
    <property type="term" value="F:hydrolase activity, acting on carbon-nitrogen (but not peptide) bonds, in linear amides"/>
    <property type="evidence" value="ECO:0007669"/>
    <property type="project" value="InterPro"/>
</dbReference>
<keyword evidence="3 9" id="KW-0812">Transmembrane</keyword>
<feature type="binding site" evidence="7">
    <location>
        <position position="35"/>
    </location>
    <ligand>
        <name>Ca(2+)</name>
        <dbReference type="ChEBI" id="CHEBI:29108"/>
    </ligand>
</feature>
<evidence type="ECO:0000256" key="9">
    <source>
        <dbReference type="SAM" id="Phobius"/>
    </source>
</evidence>
<dbReference type="Pfam" id="PF05875">
    <property type="entry name" value="Ceramidase"/>
    <property type="match status" value="1"/>
</dbReference>
<feature type="transmembrane region" description="Helical" evidence="9">
    <location>
        <begin position="65"/>
        <end position="88"/>
    </location>
</feature>
<gene>
    <name evidence="10" type="ORF">SISSUDRAFT_977800</name>
</gene>
<dbReference type="GO" id="GO:0046514">
    <property type="term" value="P:ceramide catabolic process"/>
    <property type="evidence" value="ECO:0007669"/>
    <property type="project" value="TreeGrafter"/>
</dbReference>
<dbReference type="OrthoDB" id="187171at2759"/>
<feature type="transmembrane region" description="Helical" evidence="9">
    <location>
        <begin position="32"/>
        <end position="53"/>
    </location>
</feature>
<evidence type="ECO:0000256" key="5">
    <source>
        <dbReference type="ARBA" id="ARBA00022989"/>
    </source>
</evidence>
<comment type="subcellular location">
    <subcellularLocation>
        <location evidence="1">Membrane</location>
        <topology evidence="1">Multi-pass membrane protein</topology>
    </subcellularLocation>
</comment>
<keyword evidence="7" id="KW-0106">Calcium</keyword>
<evidence type="ECO:0000256" key="3">
    <source>
        <dbReference type="ARBA" id="ARBA00022692"/>
    </source>
</evidence>
<dbReference type="PANTHER" id="PTHR46187">
    <property type="entry name" value="ALKALINE CERAMIDASE 3"/>
    <property type="match status" value="1"/>
</dbReference>
<feature type="binding site" evidence="8">
    <location>
        <position position="230"/>
    </location>
    <ligand>
        <name>Zn(2+)</name>
        <dbReference type="ChEBI" id="CHEBI:29105"/>
        <note>catalytic</note>
    </ligand>
</feature>
<feature type="transmembrane region" description="Helical" evidence="9">
    <location>
        <begin position="188"/>
        <end position="204"/>
    </location>
</feature>
<sequence>MTGAHSTVSTGYWGPVTATLDWCEANYQFSHYVAEVANTFSNLFSISLALYGWRNVSSLGLGTRYHLTFLIFALVGVGSFAFHATLLYEAQMADEIPMIWSASQNLFTLYDISPAHPKISYRKTQLIYGLIVFNIVFTTAYWYWRNPVFHQVVFAFLMLAATVRTRYLRQSIKGRISPNNRSILAKQYALGFGLFALGFVIWNVDNIYCGEISSLKRRIGWPSAFLLEGHAWWHIFTVRSYSLSSLWPDHISSLRAMVPTSCSVLKLVSFPLVSYNTLTEGLLSADLSVFPSIICSPANTFQ</sequence>
<feature type="binding site" evidence="7">
    <location>
        <position position="22"/>
    </location>
    <ligand>
        <name>Ca(2+)</name>
        <dbReference type="ChEBI" id="CHEBI:29108"/>
    </ligand>
</feature>
<name>A0A166IGD6_9AGAM</name>
<protein>
    <submittedName>
        <fullName evidence="10">Alkaline phytoceramidase</fullName>
    </submittedName>
</protein>
<keyword evidence="4" id="KW-0378">Hydrolase</keyword>
<dbReference type="STRING" id="1314776.A0A166IGD6"/>
<dbReference type="PANTHER" id="PTHR46187:SF3">
    <property type="entry name" value="ALKALINE CERAMIDASE 3"/>
    <property type="match status" value="1"/>
</dbReference>
<dbReference type="GO" id="GO:0046513">
    <property type="term" value="P:ceramide biosynthetic process"/>
    <property type="evidence" value="ECO:0007669"/>
    <property type="project" value="TreeGrafter"/>
</dbReference>
<dbReference type="GO" id="GO:0046872">
    <property type="term" value="F:metal ion binding"/>
    <property type="evidence" value="ECO:0007669"/>
    <property type="project" value="UniProtKB-KW"/>
</dbReference>
<evidence type="ECO:0000313" key="10">
    <source>
        <dbReference type="EMBL" id="KZT43718.1"/>
    </source>
</evidence>
<dbReference type="AlphaFoldDB" id="A0A166IGD6"/>
<feature type="transmembrane region" description="Helical" evidence="9">
    <location>
        <begin position="149"/>
        <end position="167"/>
    </location>
</feature>
<keyword evidence="8" id="KW-0862">Zinc</keyword>
<evidence type="ECO:0000256" key="7">
    <source>
        <dbReference type="PIRSR" id="PIRSR608901-1"/>
    </source>
</evidence>
<evidence type="ECO:0000256" key="8">
    <source>
        <dbReference type="PIRSR" id="PIRSR608901-2"/>
    </source>
</evidence>
<comment type="similarity">
    <text evidence="2">Belongs to the alkaline ceramidase family.</text>
</comment>
<dbReference type="GO" id="GO:0005789">
    <property type="term" value="C:endoplasmic reticulum membrane"/>
    <property type="evidence" value="ECO:0007669"/>
    <property type="project" value="TreeGrafter"/>
</dbReference>
<keyword evidence="6 9" id="KW-0472">Membrane</keyword>
<keyword evidence="7" id="KW-0479">Metal-binding</keyword>
<evidence type="ECO:0000256" key="2">
    <source>
        <dbReference type="ARBA" id="ARBA00009780"/>
    </source>
</evidence>
<comment type="cofactor">
    <cofactor evidence="8">
        <name>Zn(2+)</name>
        <dbReference type="ChEBI" id="CHEBI:29105"/>
    </cofactor>
</comment>
<keyword evidence="11" id="KW-1185">Reference proteome</keyword>
<proteinExistence type="inferred from homology"/>
<feature type="binding site" evidence="7">
    <location>
        <position position="24"/>
    </location>
    <ligand>
        <name>Ca(2+)</name>
        <dbReference type="ChEBI" id="CHEBI:29108"/>
    </ligand>
</feature>
<feature type="binding site" evidence="8">
    <location>
        <position position="83"/>
    </location>
    <ligand>
        <name>Zn(2+)</name>
        <dbReference type="ChEBI" id="CHEBI:29105"/>
        <note>catalytic</note>
    </ligand>
</feature>
<feature type="binding site" evidence="7">
    <location>
        <position position="26"/>
    </location>
    <ligand>
        <name>Ca(2+)</name>
        <dbReference type="ChEBI" id="CHEBI:29108"/>
    </ligand>
</feature>
<evidence type="ECO:0000256" key="6">
    <source>
        <dbReference type="ARBA" id="ARBA00023136"/>
    </source>
</evidence>